<evidence type="ECO:0000259" key="1">
    <source>
        <dbReference type="Pfam" id="PF00144"/>
    </source>
</evidence>
<protein>
    <submittedName>
        <fullName evidence="2">Beta-lactamase family protein</fullName>
    </submittedName>
</protein>
<sequence length="446" mass="50132">MKYILGAIIIGVLLWIKPWQGTATSKVQATPDTTITTSTDILDSIFLLPANQVINNEDSELEITQKFDKAIQKFMKRWELKGASFALMKDDRLIYSKGYGYADEEAGIPMDVMHVFRIASVSKLITAVAIMKLQEENKLHLSDHVFGPEGILNDSLFLDIKDKRSKDITVEQLLRHQGGYTQAYGDPMFCPLTIAKKMDVTPPADLNTMIRFVLSRRLQYTPGKSSAYSNIGYGILSKVIEKVSGEDYETYVRKHILLPAGCFDMHLGKNLYEDKLPNEVKYYEAPNAEQILACDGSGKYVYRSNGGNNIEDLYGAGGWVASPSELLRFLAAIDNDPAIPDILSPASVEYMTRHVEEGLPIGWMNTNSRGEWMRSGTLAGTSAMMKRQPDGYSWVFLTNTSCWKGARFPSYINRAVAQAMTTVEEWPDRDLFEMQDLTNEKLLVIH</sequence>
<dbReference type="InterPro" id="IPR001466">
    <property type="entry name" value="Beta-lactam-related"/>
</dbReference>
<gene>
    <name evidence="2" type="ORF">H9863_02235</name>
</gene>
<evidence type="ECO:0000313" key="2">
    <source>
        <dbReference type="EMBL" id="HIX02920.1"/>
    </source>
</evidence>
<evidence type="ECO:0000313" key="3">
    <source>
        <dbReference type="Proteomes" id="UP000824202"/>
    </source>
</evidence>
<dbReference type="EMBL" id="DXFT01000046">
    <property type="protein sequence ID" value="HIX02920.1"/>
    <property type="molecule type" value="Genomic_DNA"/>
</dbReference>
<dbReference type="AlphaFoldDB" id="A0A9D2ABL1"/>
<dbReference type="Proteomes" id="UP000824202">
    <property type="component" value="Unassembled WGS sequence"/>
</dbReference>
<comment type="caution">
    <text evidence="2">The sequence shown here is derived from an EMBL/GenBank/DDBJ whole genome shotgun (WGS) entry which is preliminary data.</text>
</comment>
<name>A0A9D2ABL1_9BACT</name>
<reference evidence="2" key="1">
    <citation type="journal article" date="2021" name="PeerJ">
        <title>Extensive microbial diversity within the chicken gut microbiome revealed by metagenomics and culture.</title>
        <authorList>
            <person name="Gilroy R."/>
            <person name="Ravi A."/>
            <person name="Getino M."/>
            <person name="Pursley I."/>
            <person name="Horton D.L."/>
            <person name="Alikhan N.F."/>
            <person name="Baker D."/>
            <person name="Gharbi K."/>
            <person name="Hall N."/>
            <person name="Watson M."/>
            <person name="Adriaenssens E.M."/>
            <person name="Foster-Nyarko E."/>
            <person name="Jarju S."/>
            <person name="Secka A."/>
            <person name="Antonio M."/>
            <person name="Oren A."/>
            <person name="Chaudhuri R.R."/>
            <person name="La Ragione R."/>
            <person name="Hildebrand F."/>
            <person name="Pallen M.J."/>
        </authorList>
    </citation>
    <scope>NUCLEOTIDE SEQUENCE</scope>
    <source>
        <strain evidence="2">23274</strain>
    </source>
</reference>
<dbReference type="InterPro" id="IPR050491">
    <property type="entry name" value="AmpC-like"/>
</dbReference>
<proteinExistence type="predicted"/>
<dbReference type="PANTHER" id="PTHR46825:SF9">
    <property type="entry name" value="BETA-LACTAMASE-RELATED DOMAIN-CONTAINING PROTEIN"/>
    <property type="match status" value="1"/>
</dbReference>
<organism evidence="2 3">
    <name type="scientific">Candidatus Odoribacter faecigallinarum</name>
    <dbReference type="NCBI Taxonomy" id="2838706"/>
    <lineage>
        <taxon>Bacteria</taxon>
        <taxon>Pseudomonadati</taxon>
        <taxon>Bacteroidota</taxon>
        <taxon>Bacteroidia</taxon>
        <taxon>Bacteroidales</taxon>
        <taxon>Odoribacteraceae</taxon>
        <taxon>Odoribacter</taxon>
    </lineage>
</organism>
<dbReference type="Gene3D" id="3.40.710.10">
    <property type="entry name" value="DD-peptidase/beta-lactamase superfamily"/>
    <property type="match status" value="1"/>
</dbReference>
<feature type="domain" description="Beta-lactamase-related" evidence="1">
    <location>
        <begin position="67"/>
        <end position="402"/>
    </location>
</feature>
<dbReference type="SUPFAM" id="SSF56601">
    <property type="entry name" value="beta-lactamase/transpeptidase-like"/>
    <property type="match status" value="1"/>
</dbReference>
<dbReference type="Pfam" id="PF00144">
    <property type="entry name" value="Beta-lactamase"/>
    <property type="match status" value="1"/>
</dbReference>
<dbReference type="PANTHER" id="PTHR46825">
    <property type="entry name" value="D-ALANYL-D-ALANINE-CARBOXYPEPTIDASE/ENDOPEPTIDASE AMPH"/>
    <property type="match status" value="1"/>
</dbReference>
<dbReference type="InterPro" id="IPR012338">
    <property type="entry name" value="Beta-lactam/transpept-like"/>
</dbReference>
<reference evidence="2" key="2">
    <citation type="submission" date="2021-04" db="EMBL/GenBank/DDBJ databases">
        <authorList>
            <person name="Gilroy R."/>
        </authorList>
    </citation>
    <scope>NUCLEOTIDE SEQUENCE</scope>
    <source>
        <strain evidence="2">23274</strain>
    </source>
</reference>
<accession>A0A9D2ABL1</accession>